<keyword evidence="2" id="KW-1185">Reference proteome</keyword>
<name>A0A3Q9EP17_9ACTN</name>
<evidence type="ECO:0000313" key="1">
    <source>
        <dbReference type="EMBL" id="AZQ35942.1"/>
    </source>
</evidence>
<dbReference type="RefSeq" id="WP_126393409.1">
    <property type="nucleotide sequence ID" value="NZ_CP034539.1"/>
</dbReference>
<reference evidence="1 2" key="1">
    <citation type="journal article" date="2019" name="Int. J. Syst. Evol. Microbiol.">
        <title>Streptomyces cyaneochromogenes sp. nov., a blue pigment-producing actinomycete from manganese-contaminated soil.</title>
        <authorList>
            <person name="Tang X."/>
            <person name="Zhao J."/>
            <person name="Li K."/>
            <person name="Chen Z."/>
            <person name="Sun Y."/>
            <person name="Gao J."/>
        </authorList>
    </citation>
    <scope>NUCLEOTIDE SEQUENCE [LARGE SCALE GENOMIC DNA]</scope>
    <source>
        <strain evidence="1 2">MK-45</strain>
    </source>
</reference>
<dbReference type="EMBL" id="CP034539">
    <property type="protein sequence ID" value="AZQ35942.1"/>
    <property type="molecule type" value="Genomic_DNA"/>
</dbReference>
<dbReference type="Proteomes" id="UP000280298">
    <property type="component" value="Chromosome"/>
</dbReference>
<accession>A0A3Q9EP17</accession>
<gene>
    <name evidence="1" type="ORF">EJ357_22695</name>
</gene>
<evidence type="ECO:0000313" key="2">
    <source>
        <dbReference type="Proteomes" id="UP000280298"/>
    </source>
</evidence>
<protein>
    <submittedName>
        <fullName evidence="1">Uncharacterized protein</fullName>
    </submittedName>
</protein>
<dbReference type="AlphaFoldDB" id="A0A3Q9EP17"/>
<organism evidence="1 2">
    <name type="scientific">Streptomyces cyaneochromogenes</name>
    <dbReference type="NCBI Taxonomy" id="2496836"/>
    <lineage>
        <taxon>Bacteria</taxon>
        <taxon>Bacillati</taxon>
        <taxon>Actinomycetota</taxon>
        <taxon>Actinomycetes</taxon>
        <taxon>Kitasatosporales</taxon>
        <taxon>Streptomycetaceae</taxon>
        <taxon>Streptomyces</taxon>
    </lineage>
</organism>
<proteinExistence type="predicted"/>
<dbReference type="KEGG" id="scya:EJ357_22695"/>
<sequence>MLDPKLIANVDEATALGIAALWNDAIELVRHMLDHQVDDIDDGIRQALECDRDDCQTHDVRHREGDDTCPCWACANGGLLYMARDLRDWLDDLEAGAPIYRKPSSADRLLSLVTDWLHVNDRVPRTSVPNYHLGAVYRLLAELADQTKAIYAEFSEVTP</sequence>